<dbReference type="Proteomes" id="UP000521199">
    <property type="component" value="Unassembled WGS sequence"/>
</dbReference>
<evidence type="ECO:0000256" key="1">
    <source>
        <dbReference type="SAM" id="SignalP"/>
    </source>
</evidence>
<organism evidence="2 3">
    <name type="scientific">Chiayiivirga flava</name>
    <dbReference type="NCBI Taxonomy" id="659595"/>
    <lineage>
        <taxon>Bacteria</taxon>
        <taxon>Pseudomonadati</taxon>
        <taxon>Pseudomonadota</taxon>
        <taxon>Gammaproteobacteria</taxon>
        <taxon>Lysobacterales</taxon>
        <taxon>Lysobacteraceae</taxon>
        <taxon>Chiayiivirga</taxon>
    </lineage>
</organism>
<evidence type="ECO:0000313" key="3">
    <source>
        <dbReference type="Proteomes" id="UP000521199"/>
    </source>
</evidence>
<sequence length="380" mass="40090">MKRSCMALFACGTLAVFGAAEHARADVPALQPVAIRGDFSGTWFDPDRPGQGVVLEVFDGGQATVAWYTFDADGAPLWLYGVGTLDGASVHVQLQHVSGGVFPPAQQSGDVVVAPWGEATLHFTGCNAGSIEWAAVTDEVAPGAMPLTRATGIHGARCNVEETFAEQRIFSFERGTLGFEAVFADYPPGQEQFHELDYAFETLPAPLAARRGVRLSGNNHSDDLAMLVKAPMGGLLPNTAYRVEFEAEIASNVPSNCLGTGGSPGESVWIKLGASTDEPLAITQGEGASAMKRLNIDYGVQGNSGADARIVGTMGNGYDCGNETVPWTLRSLSTQGETIVARSDGDGVLWLIAGTDSGFESRTDVYFTALRVRLEPAAPL</sequence>
<dbReference type="EMBL" id="JACHHP010000006">
    <property type="protein sequence ID" value="MBB5209434.1"/>
    <property type="molecule type" value="Genomic_DNA"/>
</dbReference>
<feature type="signal peptide" evidence="1">
    <location>
        <begin position="1"/>
        <end position="25"/>
    </location>
</feature>
<feature type="chain" id="PRO_5030781607" evidence="1">
    <location>
        <begin position="26"/>
        <end position="380"/>
    </location>
</feature>
<protein>
    <submittedName>
        <fullName evidence="2">Uncharacterized protein</fullName>
    </submittedName>
</protein>
<dbReference type="AlphaFoldDB" id="A0A7W8D7P7"/>
<evidence type="ECO:0000313" key="2">
    <source>
        <dbReference type="EMBL" id="MBB5209434.1"/>
    </source>
</evidence>
<comment type="caution">
    <text evidence="2">The sequence shown here is derived from an EMBL/GenBank/DDBJ whole genome shotgun (WGS) entry which is preliminary data.</text>
</comment>
<keyword evidence="1" id="KW-0732">Signal</keyword>
<proteinExistence type="predicted"/>
<dbReference type="RefSeq" id="WP_183961971.1">
    <property type="nucleotide sequence ID" value="NZ_JACHHP010000006.1"/>
</dbReference>
<keyword evidence="3" id="KW-1185">Reference proteome</keyword>
<accession>A0A7W8D7P7</accession>
<name>A0A7W8D7P7_9GAMM</name>
<gene>
    <name evidence="2" type="ORF">HNQ52_003003</name>
</gene>
<reference evidence="2 3" key="1">
    <citation type="submission" date="2020-08" db="EMBL/GenBank/DDBJ databases">
        <title>Genomic Encyclopedia of Type Strains, Phase IV (KMG-IV): sequencing the most valuable type-strain genomes for metagenomic binning, comparative biology and taxonomic classification.</title>
        <authorList>
            <person name="Goeker M."/>
        </authorList>
    </citation>
    <scope>NUCLEOTIDE SEQUENCE [LARGE SCALE GENOMIC DNA]</scope>
    <source>
        <strain evidence="2 3">DSM 24163</strain>
    </source>
</reference>